<dbReference type="InterPro" id="IPR016024">
    <property type="entry name" value="ARM-type_fold"/>
</dbReference>
<accession>A0A9N8DW62</accession>
<evidence type="ECO:0000313" key="4">
    <source>
        <dbReference type="Proteomes" id="UP001153069"/>
    </source>
</evidence>
<sequence length="227" mass="23857">MQDLPSDAAVQGAACRALWSLSVNDHNEHSIVDHGGIDLILRAMNSHIRVASVQEPACGVLKILTGSRSHQNRPLIGDAGGMLAIVAAMVNCESDESVQVQAYGSLMDISISVDNEERIMDAGGGRAVVCAMKNHPHNVKLIAHACGTIKNLAATSDQHRCELSKDGGIVAIVSAVLNNLSETKVAENACGALKNIACSRQQQVSIAASDGIVAIIKAMQYHSNDDS</sequence>
<dbReference type="InterPro" id="IPR000225">
    <property type="entry name" value="Armadillo"/>
</dbReference>
<protein>
    <submittedName>
        <fullName evidence="3">Armadillo repeat containing 6</fullName>
    </submittedName>
</protein>
<feature type="repeat" description="ARM" evidence="2">
    <location>
        <begin position="80"/>
        <end position="124"/>
    </location>
</feature>
<evidence type="ECO:0000256" key="2">
    <source>
        <dbReference type="PROSITE-ProRule" id="PRU00259"/>
    </source>
</evidence>
<gene>
    <name evidence="3" type="ORF">SEMRO_320_G116400.1</name>
</gene>
<keyword evidence="1" id="KW-0677">Repeat</keyword>
<dbReference type="PANTHER" id="PTHR22895:SF0">
    <property type="entry name" value="ARMADILLO REPEAT-CONTAINING PROTEIN 6"/>
    <property type="match status" value="1"/>
</dbReference>
<dbReference type="SUPFAM" id="SSF48371">
    <property type="entry name" value="ARM repeat"/>
    <property type="match status" value="1"/>
</dbReference>
<proteinExistence type="predicted"/>
<feature type="repeat" description="ARM" evidence="2">
    <location>
        <begin position="167"/>
        <end position="211"/>
    </location>
</feature>
<evidence type="ECO:0000313" key="3">
    <source>
        <dbReference type="EMBL" id="CAB9507770.1"/>
    </source>
</evidence>
<reference evidence="3" key="1">
    <citation type="submission" date="2020-06" db="EMBL/GenBank/DDBJ databases">
        <authorList>
            <consortium name="Plant Systems Biology data submission"/>
        </authorList>
    </citation>
    <scope>NUCLEOTIDE SEQUENCE</scope>
    <source>
        <strain evidence="3">D6</strain>
    </source>
</reference>
<dbReference type="Proteomes" id="UP001153069">
    <property type="component" value="Unassembled WGS sequence"/>
</dbReference>
<dbReference type="Gene3D" id="1.25.10.10">
    <property type="entry name" value="Leucine-rich Repeat Variant"/>
    <property type="match status" value="2"/>
</dbReference>
<dbReference type="AlphaFoldDB" id="A0A9N8DW62"/>
<name>A0A9N8DW62_9STRA</name>
<dbReference type="PROSITE" id="PS50176">
    <property type="entry name" value="ARM_REPEAT"/>
    <property type="match status" value="2"/>
</dbReference>
<dbReference type="SMART" id="SM00185">
    <property type="entry name" value="ARM"/>
    <property type="match status" value="4"/>
</dbReference>
<dbReference type="EMBL" id="CAICTM010000319">
    <property type="protein sequence ID" value="CAB9507770.1"/>
    <property type="molecule type" value="Genomic_DNA"/>
</dbReference>
<organism evidence="3 4">
    <name type="scientific">Seminavis robusta</name>
    <dbReference type="NCBI Taxonomy" id="568900"/>
    <lineage>
        <taxon>Eukaryota</taxon>
        <taxon>Sar</taxon>
        <taxon>Stramenopiles</taxon>
        <taxon>Ochrophyta</taxon>
        <taxon>Bacillariophyta</taxon>
        <taxon>Bacillariophyceae</taxon>
        <taxon>Bacillariophycidae</taxon>
        <taxon>Naviculales</taxon>
        <taxon>Naviculaceae</taxon>
        <taxon>Seminavis</taxon>
    </lineage>
</organism>
<keyword evidence="4" id="KW-1185">Reference proteome</keyword>
<comment type="caution">
    <text evidence="3">The sequence shown here is derived from an EMBL/GenBank/DDBJ whole genome shotgun (WGS) entry which is preliminary data.</text>
</comment>
<dbReference type="OrthoDB" id="48177at2759"/>
<evidence type="ECO:0000256" key="1">
    <source>
        <dbReference type="ARBA" id="ARBA00022737"/>
    </source>
</evidence>
<dbReference type="PANTHER" id="PTHR22895">
    <property type="entry name" value="ARMADILLO REPEAT-CONTAINING PROTEIN 6"/>
    <property type="match status" value="1"/>
</dbReference>
<dbReference type="InterPro" id="IPR011989">
    <property type="entry name" value="ARM-like"/>
</dbReference>